<evidence type="ECO:0000256" key="2">
    <source>
        <dbReference type="SAM" id="SignalP"/>
    </source>
</evidence>
<reference evidence="3 4" key="1">
    <citation type="submission" date="2016-07" db="EMBL/GenBank/DDBJ databases">
        <title>Pervasive Adenine N6-methylation of Active Genes in Fungi.</title>
        <authorList>
            <consortium name="DOE Joint Genome Institute"/>
            <person name="Mondo S.J."/>
            <person name="Dannebaum R.O."/>
            <person name="Kuo R.C."/>
            <person name="Labutti K."/>
            <person name="Haridas S."/>
            <person name="Kuo A."/>
            <person name="Salamov A."/>
            <person name="Ahrendt S.R."/>
            <person name="Lipzen A."/>
            <person name="Sullivan W."/>
            <person name="Andreopoulos W.B."/>
            <person name="Clum A."/>
            <person name="Lindquist E."/>
            <person name="Daum C."/>
            <person name="Ramamoorthy G.K."/>
            <person name="Gryganskyi A."/>
            <person name="Culley D."/>
            <person name="Magnuson J.K."/>
            <person name="James T.Y."/>
            <person name="O'Malley M.A."/>
            <person name="Stajich J.E."/>
            <person name="Spatafora J.W."/>
            <person name="Visel A."/>
            <person name="Grigoriev I.V."/>
        </authorList>
    </citation>
    <scope>NUCLEOTIDE SEQUENCE [LARGE SCALE GENOMIC DNA]</scope>
    <source>
        <strain evidence="3 4">PL171</strain>
    </source>
</reference>
<protein>
    <recommendedName>
        <fullName evidence="5">Extracellular membrane protein CFEM domain-containing protein</fullName>
    </recommendedName>
</protein>
<evidence type="ECO:0000313" key="3">
    <source>
        <dbReference type="EMBL" id="ORZ29222.1"/>
    </source>
</evidence>
<keyword evidence="4" id="KW-1185">Reference proteome</keyword>
<sequence>MKSISICLISLLLSVLALAAPQAPASGNSAAPTNPTLGSPSPAANGTTGATPDVPEEILKGIMCLASVPDFSKCFPPNLEADLATATESELKSKFSTQYCTADCVTAMNAITEQSWAKTCSGGKLIFPIGDVHQTVCLKDKDDFCMIQLNSAFKAAGIKLTDTNLPLAKAPKPALCSKCMTDYIAASDKFVEQMKTLANMTTSMSGGNNGAAAPGANPASISLGLSAQEKAERESICKAAGSTAAPGKSAAGVNGPVAVVTGAAMALGAAVMAMAL</sequence>
<dbReference type="Proteomes" id="UP000193411">
    <property type="component" value="Unassembled WGS sequence"/>
</dbReference>
<dbReference type="AlphaFoldDB" id="A0A1Y2H855"/>
<accession>A0A1Y2H855</accession>
<gene>
    <name evidence="3" type="ORF">BCR44DRAFT_1467666</name>
</gene>
<comment type="caution">
    <text evidence="3">The sequence shown here is derived from an EMBL/GenBank/DDBJ whole genome shotgun (WGS) entry which is preliminary data.</text>
</comment>
<keyword evidence="2" id="KW-0732">Signal</keyword>
<feature type="chain" id="PRO_5011965810" description="Extracellular membrane protein CFEM domain-containing protein" evidence="2">
    <location>
        <begin position="20"/>
        <end position="276"/>
    </location>
</feature>
<proteinExistence type="predicted"/>
<organism evidence="3 4">
    <name type="scientific">Catenaria anguillulae PL171</name>
    <dbReference type="NCBI Taxonomy" id="765915"/>
    <lineage>
        <taxon>Eukaryota</taxon>
        <taxon>Fungi</taxon>
        <taxon>Fungi incertae sedis</taxon>
        <taxon>Blastocladiomycota</taxon>
        <taxon>Blastocladiomycetes</taxon>
        <taxon>Blastocladiales</taxon>
        <taxon>Catenariaceae</taxon>
        <taxon>Catenaria</taxon>
    </lineage>
</organism>
<evidence type="ECO:0008006" key="5">
    <source>
        <dbReference type="Google" id="ProtNLM"/>
    </source>
</evidence>
<evidence type="ECO:0000256" key="1">
    <source>
        <dbReference type="SAM" id="MobiDB-lite"/>
    </source>
</evidence>
<dbReference type="EMBL" id="MCFL01000278">
    <property type="protein sequence ID" value="ORZ29222.1"/>
    <property type="molecule type" value="Genomic_DNA"/>
</dbReference>
<feature type="compositionally biased region" description="Polar residues" evidence="1">
    <location>
        <begin position="27"/>
        <end position="50"/>
    </location>
</feature>
<evidence type="ECO:0000313" key="4">
    <source>
        <dbReference type="Proteomes" id="UP000193411"/>
    </source>
</evidence>
<feature type="signal peptide" evidence="2">
    <location>
        <begin position="1"/>
        <end position="19"/>
    </location>
</feature>
<name>A0A1Y2H855_9FUNG</name>
<feature type="region of interest" description="Disordered" evidence="1">
    <location>
        <begin position="27"/>
        <end position="51"/>
    </location>
</feature>